<dbReference type="Proteomes" id="UP000886845">
    <property type="component" value="Unassembled WGS sequence"/>
</dbReference>
<dbReference type="InterPro" id="IPR029045">
    <property type="entry name" value="ClpP/crotonase-like_dom_sf"/>
</dbReference>
<keyword evidence="3" id="KW-0378">Hydrolase</keyword>
<keyword evidence="5" id="KW-1133">Transmembrane helix</keyword>
<dbReference type="PANTHER" id="PTHR42987:SF4">
    <property type="entry name" value="PROTEASE SOHB-RELATED"/>
    <property type="match status" value="1"/>
</dbReference>
<evidence type="ECO:0000256" key="2">
    <source>
        <dbReference type="ARBA" id="ARBA00022670"/>
    </source>
</evidence>
<accession>A0A9D1NN93</accession>
<comment type="similarity">
    <text evidence="1">Belongs to the peptidase S49 family.</text>
</comment>
<comment type="caution">
    <text evidence="7">The sequence shown here is derived from an EMBL/GenBank/DDBJ whole genome shotgun (WGS) entry which is preliminary data.</text>
</comment>
<evidence type="ECO:0000256" key="5">
    <source>
        <dbReference type="SAM" id="Phobius"/>
    </source>
</evidence>
<dbReference type="GO" id="GO:0008236">
    <property type="term" value="F:serine-type peptidase activity"/>
    <property type="evidence" value="ECO:0007669"/>
    <property type="project" value="UniProtKB-KW"/>
</dbReference>
<evidence type="ECO:0000313" key="8">
    <source>
        <dbReference type="Proteomes" id="UP000886845"/>
    </source>
</evidence>
<dbReference type="AlphaFoldDB" id="A0A9D1NN93"/>
<dbReference type="GO" id="GO:0006508">
    <property type="term" value="P:proteolysis"/>
    <property type="evidence" value="ECO:0007669"/>
    <property type="project" value="UniProtKB-KW"/>
</dbReference>
<feature type="transmembrane region" description="Helical" evidence="5">
    <location>
        <begin position="25"/>
        <end position="48"/>
    </location>
</feature>
<evidence type="ECO:0000259" key="6">
    <source>
        <dbReference type="Pfam" id="PF01343"/>
    </source>
</evidence>
<sequence>MDTAPVPPTFVPPPPCRRGGCLSGFLGGCLTAVVLVFALFVALPVWLLSSGAEQVSFHVGPTQPYAVEAGDPAAKDTRGVLRLALNGVITGAAPRWGGEDCDAAVLDAIERAIDDDTIDAILLAIDSPGGGVGASDALYHALERFKAADPGRKVVVQAGDLLASGAYYVAMQADWIAVRPTTVVGSIGVIMPGFNASALAQRLGVADASIASGPSKDLGNPLKPVNAAHVSILQTVVDDLYDRFVGIVADGRGLPESDVRALADGRILSAEDALAHRLVDAIGYEDGLDAKLAELLNCPEKDLVR</sequence>
<reference evidence="7" key="2">
    <citation type="journal article" date="2021" name="PeerJ">
        <title>Extensive microbial diversity within the chicken gut microbiome revealed by metagenomics and culture.</title>
        <authorList>
            <person name="Gilroy R."/>
            <person name="Ravi A."/>
            <person name="Getino M."/>
            <person name="Pursley I."/>
            <person name="Horton D.L."/>
            <person name="Alikhan N.F."/>
            <person name="Baker D."/>
            <person name="Gharbi K."/>
            <person name="Hall N."/>
            <person name="Watson M."/>
            <person name="Adriaenssens E.M."/>
            <person name="Foster-Nyarko E."/>
            <person name="Jarju S."/>
            <person name="Secka A."/>
            <person name="Antonio M."/>
            <person name="Oren A."/>
            <person name="Chaudhuri R.R."/>
            <person name="La Ragione R."/>
            <person name="Hildebrand F."/>
            <person name="Pallen M.J."/>
        </authorList>
    </citation>
    <scope>NUCLEOTIDE SEQUENCE</scope>
    <source>
        <strain evidence="7">35461</strain>
    </source>
</reference>
<evidence type="ECO:0000256" key="4">
    <source>
        <dbReference type="ARBA" id="ARBA00022825"/>
    </source>
</evidence>
<dbReference type="EMBL" id="DVOR01000104">
    <property type="protein sequence ID" value="HIV09129.1"/>
    <property type="molecule type" value="Genomic_DNA"/>
</dbReference>
<feature type="domain" description="Peptidase S49" evidence="6">
    <location>
        <begin position="149"/>
        <end position="296"/>
    </location>
</feature>
<keyword evidence="5" id="KW-0472">Membrane</keyword>
<keyword evidence="5" id="KW-0812">Transmembrane</keyword>
<evidence type="ECO:0000256" key="3">
    <source>
        <dbReference type="ARBA" id="ARBA00022801"/>
    </source>
</evidence>
<organism evidence="7 8">
    <name type="scientific">Candidatus Spyradenecus faecavium</name>
    <dbReference type="NCBI Taxonomy" id="2840947"/>
    <lineage>
        <taxon>Bacteria</taxon>
        <taxon>Pseudomonadati</taxon>
        <taxon>Lentisphaerota</taxon>
        <taxon>Lentisphaeria</taxon>
        <taxon>Lentisphaerales</taxon>
        <taxon>Lentisphaeraceae</taxon>
        <taxon>Lentisphaeraceae incertae sedis</taxon>
        <taxon>Candidatus Spyradenecus</taxon>
    </lineage>
</organism>
<feature type="non-terminal residue" evidence="7">
    <location>
        <position position="305"/>
    </location>
</feature>
<dbReference type="CDD" id="cd07023">
    <property type="entry name" value="S49_Sppa_N_C"/>
    <property type="match status" value="1"/>
</dbReference>
<dbReference type="NCBIfam" id="TIGR00706">
    <property type="entry name" value="SppA_dom"/>
    <property type="match status" value="1"/>
</dbReference>
<dbReference type="Pfam" id="PF01343">
    <property type="entry name" value="Peptidase_S49"/>
    <property type="match status" value="1"/>
</dbReference>
<evidence type="ECO:0000256" key="1">
    <source>
        <dbReference type="ARBA" id="ARBA00008683"/>
    </source>
</evidence>
<name>A0A9D1NN93_9BACT</name>
<protein>
    <submittedName>
        <fullName evidence="7">Signal peptide peptidase SppA</fullName>
    </submittedName>
</protein>
<keyword evidence="2" id="KW-0645">Protease</keyword>
<keyword evidence="4" id="KW-0720">Serine protease</keyword>
<dbReference type="InterPro" id="IPR047272">
    <property type="entry name" value="S49_SppA_C"/>
</dbReference>
<reference evidence="7" key="1">
    <citation type="submission" date="2020-10" db="EMBL/GenBank/DDBJ databases">
        <authorList>
            <person name="Gilroy R."/>
        </authorList>
    </citation>
    <scope>NUCLEOTIDE SEQUENCE</scope>
    <source>
        <strain evidence="7">35461</strain>
    </source>
</reference>
<dbReference type="Gene3D" id="3.90.226.10">
    <property type="entry name" value="2-enoyl-CoA Hydratase, Chain A, domain 1"/>
    <property type="match status" value="1"/>
</dbReference>
<dbReference type="InterPro" id="IPR002142">
    <property type="entry name" value="Peptidase_S49"/>
</dbReference>
<dbReference type="PANTHER" id="PTHR42987">
    <property type="entry name" value="PEPTIDASE S49"/>
    <property type="match status" value="1"/>
</dbReference>
<dbReference type="InterPro" id="IPR004635">
    <property type="entry name" value="Pept_S49_SppA"/>
</dbReference>
<dbReference type="SUPFAM" id="SSF52096">
    <property type="entry name" value="ClpP/crotonase"/>
    <property type="match status" value="1"/>
</dbReference>
<evidence type="ECO:0000313" key="7">
    <source>
        <dbReference type="EMBL" id="HIV09129.1"/>
    </source>
</evidence>
<gene>
    <name evidence="7" type="primary">sppA</name>
    <name evidence="7" type="ORF">IAC79_03330</name>
</gene>
<proteinExistence type="inferred from homology"/>
<dbReference type="Gene3D" id="6.20.330.10">
    <property type="match status" value="1"/>
</dbReference>